<organism evidence="1 2">
    <name type="scientific">Xanthomonas hyacinthi</name>
    <dbReference type="NCBI Taxonomy" id="56455"/>
    <lineage>
        <taxon>Bacteria</taxon>
        <taxon>Pseudomonadati</taxon>
        <taxon>Pseudomonadota</taxon>
        <taxon>Gammaproteobacteria</taxon>
        <taxon>Lysobacterales</taxon>
        <taxon>Lysobacteraceae</taxon>
        <taxon>Xanthomonas</taxon>
    </lineage>
</organism>
<evidence type="ECO:0000313" key="1">
    <source>
        <dbReference type="EMBL" id="PPU98855.1"/>
    </source>
</evidence>
<keyword evidence="2" id="KW-1185">Reference proteome</keyword>
<sequence length="111" mass="11828">MACKEVQMDAALIQTTLVEVLQNIQATSELECPPLGGATKPIEELPKFDSKIWPVAIGMLGAKLGISIANDVNIFRQDDSSIALTIDEIVAKVVALVEAQAVVEPKQANAQ</sequence>
<dbReference type="Proteomes" id="UP000238261">
    <property type="component" value="Unassembled WGS sequence"/>
</dbReference>
<evidence type="ECO:0000313" key="2">
    <source>
        <dbReference type="Proteomes" id="UP000238261"/>
    </source>
</evidence>
<protein>
    <recommendedName>
        <fullName evidence="3">Carrier domain-containing protein</fullName>
    </recommendedName>
</protein>
<dbReference type="AlphaFoldDB" id="A0A2S7F091"/>
<name>A0A2S7F091_9XANT</name>
<accession>A0A2S7F091</accession>
<dbReference type="EMBL" id="MDEG01000003">
    <property type="protein sequence ID" value="PPU98855.1"/>
    <property type="molecule type" value="Genomic_DNA"/>
</dbReference>
<reference evidence="2" key="1">
    <citation type="submission" date="2016-08" db="EMBL/GenBank/DDBJ databases">
        <authorList>
            <person name="Merda D."/>
            <person name="Briand M."/>
            <person name="Taghouti G."/>
            <person name="Carrere S."/>
            <person name="Gouzy J."/>
            <person name="Portier P."/>
            <person name="Jacques M.-A."/>
            <person name="Fischer-Le Saux M."/>
        </authorList>
    </citation>
    <scope>NUCLEOTIDE SEQUENCE [LARGE SCALE GENOMIC DNA]</scope>
    <source>
        <strain evidence="2">CFBP1156</strain>
    </source>
</reference>
<evidence type="ECO:0008006" key="3">
    <source>
        <dbReference type="Google" id="ProtNLM"/>
    </source>
</evidence>
<comment type="caution">
    <text evidence="1">The sequence shown here is derived from an EMBL/GenBank/DDBJ whole genome shotgun (WGS) entry which is preliminary data.</text>
</comment>
<proteinExistence type="predicted"/>
<gene>
    <name evidence="1" type="ORF">XhyaCFBP1156_05595</name>
</gene>